<protein>
    <recommendedName>
        <fullName evidence="3">Cupin domain-containing protein</fullName>
    </recommendedName>
</protein>
<reference evidence="2" key="1">
    <citation type="submission" date="2020-07" db="EMBL/GenBank/DDBJ databases">
        <title>novel species isolated from the respiratory tract of Marmot.</title>
        <authorList>
            <person name="Zhang G."/>
        </authorList>
    </citation>
    <scope>NUCLEOTIDE SEQUENCE [LARGE SCALE GENOMIC DNA]</scope>
    <source>
        <strain evidence="2">686</strain>
    </source>
</reference>
<dbReference type="EMBL" id="CP059491">
    <property type="protein sequence ID" value="QMT03662.1"/>
    <property type="molecule type" value="Genomic_DNA"/>
</dbReference>
<dbReference type="KEGG" id="gji:H1R19_00405"/>
<organism evidence="1 2">
    <name type="scientific">Gordonia jinghuaiqii</name>
    <dbReference type="NCBI Taxonomy" id="2758710"/>
    <lineage>
        <taxon>Bacteria</taxon>
        <taxon>Bacillati</taxon>
        <taxon>Actinomycetota</taxon>
        <taxon>Actinomycetes</taxon>
        <taxon>Mycobacteriales</taxon>
        <taxon>Gordoniaceae</taxon>
        <taxon>Gordonia</taxon>
    </lineage>
</organism>
<dbReference type="Proteomes" id="UP000515663">
    <property type="component" value="Chromosome"/>
</dbReference>
<name>A0A7D7QI45_9ACTN</name>
<keyword evidence="2" id="KW-1185">Reference proteome</keyword>
<evidence type="ECO:0008006" key="3">
    <source>
        <dbReference type="Google" id="ProtNLM"/>
    </source>
</evidence>
<sequence>MRADADDTTWQATSWDETLGCLSGRFQMLVTDIDDVTVDYLVEAGDFFWAPAGYRYTCRAVGVEATLVLTVGPVMPSGWRHTGDDESYSDTLIALRR</sequence>
<dbReference type="InterPro" id="IPR014710">
    <property type="entry name" value="RmlC-like_jellyroll"/>
</dbReference>
<dbReference type="InterPro" id="IPR011051">
    <property type="entry name" value="RmlC_Cupin_sf"/>
</dbReference>
<gene>
    <name evidence="1" type="ORF">H1R19_00405</name>
</gene>
<proteinExistence type="predicted"/>
<evidence type="ECO:0000313" key="1">
    <source>
        <dbReference type="EMBL" id="QMT03662.1"/>
    </source>
</evidence>
<accession>A0A7D7QI45</accession>
<dbReference type="SUPFAM" id="SSF51182">
    <property type="entry name" value="RmlC-like cupins"/>
    <property type="match status" value="1"/>
</dbReference>
<dbReference type="Gene3D" id="2.60.120.10">
    <property type="entry name" value="Jelly Rolls"/>
    <property type="match status" value="1"/>
</dbReference>
<dbReference type="AlphaFoldDB" id="A0A7D7QI45"/>
<evidence type="ECO:0000313" key="2">
    <source>
        <dbReference type="Proteomes" id="UP000515663"/>
    </source>
</evidence>